<protein>
    <submittedName>
        <fullName evidence="3">Uncharacterized protein</fullName>
    </submittedName>
</protein>
<accession>A0A1S1P5B4</accession>
<organism evidence="3 4">
    <name type="scientific">Methylorubrum extorquens</name>
    <name type="common">Methylobacterium dichloromethanicum</name>
    <name type="synonym">Methylobacterium extorquens</name>
    <dbReference type="NCBI Taxonomy" id="408"/>
    <lineage>
        <taxon>Bacteria</taxon>
        <taxon>Pseudomonadati</taxon>
        <taxon>Pseudomonadota</taxon>
        <taxon>Alphaproteobacteria</taxon>
        <taxon>Hyphomicrobiales</taxon>
        <taxon>Methylobacteriaceae</taxon>
        <taxon>Methylorubrum</taxon>
    </lineage>
</organism>
<dbReference type="AlphaFoldDB" id="A0A1S1P5B4"/>
<gene>
    <name evidence="3" type="ORF">BK022_21475</name>
</gene>
<feature type="transmembrane region" description="Helical" evidence="2">
    <location>
        <begin position="38"/>
        <end position="57"/>
    </location>
</feature>
<evidence type="ECO:0000256" key="1">
    <source>
        <dbReference type="SAM" id="MobiDB-lite"/>
    </source>
</evidence>
<proteinExistence type="predicted"/>
<sequence length="142" mass="15060">MPHSIARERFIHHNDVIVTIMTCLASTGRTHAGRPARIVLSTLVGLLSLLVVIGLPTDGSALGGIPQAHGVVTFEQRPDTDPLASVRIGHAVLDLDEVAKLGRVSAVLPGLDRVRASSLPRPISDRNPAAAERGQPERPPRA</sequence>
<reference evidence="3 4" key="1">
    <citation type="submission" date="2016-10" db="EMBL/GenBank/DDBJ databases">
        <title>Draft genome sequence of Methylobacterium extorquens CP3, a seed endophyte of Crotalaria pumila with plant growth-promoting and metal tolerance properties.</title>
        <authorList>
            <person name="Sanchez-Lopez A.S."/>
            <person name="Van Hamme J.D."/>
            <person name="Thijs S."/>
            <person name="Mcammond B.M."/>
            <person name="Stevens V."/>
            <person name="Gonzalez-Chavez M.D.C."/>
            <person name="Vangronsveld J."/>
        </authorList>
    </citation>
    <scope>NUCLEOTIDE SEQUENCE [LARGE SCALE GENOMIC DNA]</scope>
    <source>
        <strain evidence="3 4">CP3</strain>
    </source>
</reference>
<keyword evidence="2" id="KW-0472">Membrane</keyword>
<feature type="region of interest" description="Disordered" evidence="1">
    <location>
        <begin position="117"/>
        <end position="142"/>
    </location>
</feature>
<keyword evidence="2" id="KW-0812">Transmembrane</keyword>
<evidence type="ECO:0000313" key="4">
    <source>
        <dbReference type="Proteomes" id="UP000180215"/>
    </source>
</evidence>
<keyword evidence="2" id="KW-1133">Transmembrane helix</keyword>
<name>A0A1S1P5B4_METEX</name>
<evidence type="ECO:0000256" key="2">
    <source>
        <dbReference type="SAM" id="Phobius"/>
    </source>
</evidence>
<evidence type="ECO:0000313" key="3">
    <source>
        <dbReference type="EMBL" id="OHV15104.1"/>
    </source>
</evidence>
<comment type="caution">
    <text evidence="3">The sequence shown here is derived from an EMBL/GenBank/DDBJ whole genome shotgun (WGS) entry which is preliminary data.</text>
</comment>
<dbReference type="EMBL" id="MNAO01000345">
    <property type="protein sequence ID" value="OHV15104.1"/>
    <property type="molecule type" value="Genomic_DNA"/>
</dbReference>
<dbReference type="Proteomes" id="UP000180215">
    <property type="component" value="Unassembled WGS sequence"/>
</dbReference>